<organism evidence="3 4">
    <name type="scientific">Ditylenchus destructor</name>
    <dbReference type="NCBI Taxonomy" id="166010"/>
    <lineage>
        <taxon>Eukaryota</taxon>
        <taxon>Metazoa</taxon>
        <taxon>Ecdysozoa</taxon>
        <taxon>Nematoda</taxon>
        <taxon>Chromadorea</taxon>
        <taxon>Rhabditida</taxon>
        <taxon>Tylenchina</taxon>
        <taxon>Tylenchomorpha</taxon>
        <taxon>Sphaerularioidea</taxon>
        <taxon>Anguinidae</taxon>
        <taxon>Anguininae</taxon>
        <taxon>Ditylenchus</taxon>
    </lineage>
</organism>
<evidence type="ECO:0000256" key="1">
    <source>
        <dbReference type="SAM" id="MobiDB-lite"/>
    </source>
</evidence>
<sequence>MHRSFRLAENQTKPANEAQMEPRAKKKRSDGTSNIATLDNGTMVESFKYLNYMQRAKSSLVSKRFSNLIRNNRHRLALLYVDEIRMSSLPENIMNGSFGMDTRNEKKIPLDGPVAEMRRKIYKMRADYEGSKCSNARKTVLNARVVLSHYNWPLFQHFVRLLTDPFIYINYLRLTPLIDISYVNLLAEAMISDSSRIRCGTMVLLSNRANIVDNVQKFIGWSKNHVLCKEFQVFHKSDTNFDEEMLDFFVSGAHCTSKISNNRSDISNVIVAFLQKFMDLKDCDETQMVESIRCYGSGQVVEVLNRDYAKFIDKEEKGKDQCIELFNTRIGKKLKITARITAGRWIYFLLDIKNL</sequence>
<comment type="caution">
    <text evidence="3">The sequence shown here is derived from an EMBL/GenBank/DDBJ whole genome shotgun (WGS) entry which is preliminary data.</text>
</comment>
<reference evidence="3" key="1">
    <citation type="submission" date="2022-01" db="EMBL/GenBank/DDBJ databases">
        <title>Genome Sequence Resource for Two Populations of Ditylenchus destructor, the Migratory Endoparasitic Phytonematode.</title>
        <authorList>
            <person name="Zhang H."/>
            <person name="Lin R."/>
            <person name="Xie B."/>
        </authorList>
    </citation>
    <scope>NUCLEOTIDE SEQUENCE</scope>
    <source>
        <strain evidence="3">BazhouSP</strain>
    </source>
</reference>
<dbReference type="Proteomes" id="UP001201812">
    <property type="component" value="Unassembled WGS sequence"/>
</dbReference>
<keyword evidence="4" id="KW-1185">Reference proteome</keyword>
<evidence type="ECO:0000313" key="3">
    <source>
        <dbReference type="EMBL" id="KAI1702052.1"/>
    </source>
</evidence>
<proteinExistence type="predicted"/>
<evidence type="ECO:0000313" key="4">
    <source>
        <dbReference type="Proteomes" id="UP001201812"/>
    </source>
</evidence>
<protein>
    <recommendedName>
        <fullName evidence="2">F-box domain-containing protein</fullName>
    </recommendedName>
</protein>
<accession>A0AAD4R0K1</accession>
<feature type="domain" description="F-box" evidence="2">
    <location>
        <begin position="45"/>
        <end position="73"/>
    </location>
</feature>
<feature type="region of interest" description="Disordered" evidence="1">
    <location>
        <begin position="1"/>
        <end position="37"/>
    </location>
</feature>
<dbReference type="EMBL" id="JAKKPZ010000106">
    <property type="protein sequence ID" value="KAI1702052.1"/>
    <property type="molecule type" value="Genomic_DNA"/>
</dbReference>
<dbReference type="AlphaFoldDB" id="A0AAD4R0K1"/>
<dbReference type="Pfam" id="PF00646">
    <property type="entry name" value="F-box"/>
    <property type="match status" value="1"/>
</dbReference>
<name>A0AAD4R0K1_9BILA</name>
<evidence type="ECO:0000259" key="2">
    <source>
        <dbReference type="Pfam" id="PF00646"/>
    </source>
</evidence>
<gene>
    <name evidence="3" type="ORF">DdX_15736</name>
</gene>
<dbReference type="InterPro" id="IPR001810">
    <property type="entry name" value="F-box_dom"/>
</dbReference>